<dbReference type="Proteomes" id="UP000053989">
    <property type="component" value="Unassembled WGS sequence"/>
</dbReference>
<reference evidence="2" key="2">
    <citation type="submission" date="2015-01" db="EMBL/GenBank/DDBJ databases">
        <title>Evolutionary Origins and Diversification of the Mycorrhizal Mutualists.</title>
        <authorList>
            <consortium name="DOE Joint Genome Institute"/>
            <consortium name="Mycorrhizal Genomics Consortium"/>
            <person name="Kohler A."/>
            <person name="Kuo A."/>
            <person name="Nagy L.G."/>
            <person name="Floudas D."/>
            <person name="Copeland A."/>
            <person name="Barry K.W."/>
            <person name="Cichocki N."/>
            <person name="Veneault-Fourrey C."/>
            <person name="LaButti K."/>
            <person name="Lindquist E.A."/>
            <person name="Lipzen A."/>
            <person name="Lundell T."/>
            <person name="Morin E."/>
            <person name="Murat C."/>
            <person name="Riley R."/>
            <person name="Ohm R."/>
            <person name="Sun H."/>
            <person name="Tunlid A."/>
            <person name="Henrissat B."/>
            <person name="Grigoriev I.V."/>
            <person name="Hibbett D.S."/>
            <person name="Martin F."/>
        </authorList>
    </citation>
    <scope>NUCLEOTIDE SEQUENCE [LARGE SCALE GENOMIC DNA]</scope>
    <source>
        <strain evidence="2">Foug A</strain>
    </source>
</reference>
<evidence type="ECO:0000313" key="2">
    <source>
        <dbReference type="Proteomes" id="UP000053989"/>
    </source>
</evidence>
<dbReference type="EMBL" id="KN822060">
    <property type="protein sequence ID" value="KIM60583.1"/>
    <property type="molecule type" value="Genomic_DNA"/>
</dbReference>
<reference evidence="1 2" key="1">
    <citation type="submission" date="2014-04" db="EMBL/GenBank/DDBJ databases">
        <authorList>
            <consortium name="DOE Joint Genome Institute"/>
            <person name="Kuo A."/>
            <person name="Kohler A."/>
            <person name="Nagy L.G."/>
            <person name="Floudas D."/>
            <person name="Copeland A."/>
            <person name="Barry K.W."/>
            <person name="Cichocki N."/>
            <person name="Veneault-Fourrey C."/>
            <person name="LaButti K."/>
            <person name="Lindquist E.A."/>
            <person name="Lipzen A."/>
            <person name="Lundell T."/>
            <person name="Morin E."/>
            <person name="Murat C."/>
            <person name="Sun H."/>
            <person name="Tunlid A."/>
            <person name="Henrissat B."/>
            <person name="Grigoriev I.V."/>
            <person name="Hibbett D.S."/>
            <person name="Martin F."/>
            <person name="Nordberg H.P."/>
            <person name="Cantor M.N."/>
            <person name="Hua S.X."/>
        </authorList>
    </citation>
    <scope>NUCLEOTIDE SEQUENCE [LARGE SCALE GENOMIC DNA]</scope>
    <source>
        <strain evidence="1 2">Foug A</strain>
    </source>
</reference>
<organism evidence="1 2">
    <name type="scientific">Scleroderma citrinum Foug A</name>
    <dbReference type="NCBI Taxonomy" id="1036808"/>
    <lineage>
        <taxon>Eukaryota</taxon>
        <taxon>Fungi</taxon>
        <taxon>Dikarya</taxon>
        <taxon>Basidiomycota</taxon>
        <taxon>Agaricomycotina</taxon>
        <taxon>Agaricomycetes</taxon>
        <taxon>Agaricomycetidae</taxon>
        <taxon>Boletales</taxon>
        <taxon>Sclerodermatineae</taxon>
        <taxon>Sclerodermataceae</taxon>
        <taxon>Scleroderma</taxon>
    </lineage>
</organism>
<proteinExistence type="predicted"/>
<dbReference type="STRING" id="1036808.A0A0C2ZFY0"/>
<dbReference type="AlphaFoldDB" id="A0A0C2ZFY0"/>
<dbReference type="HOGENOM" id="CLU_121551_0_0_1"/>
<accession>A0A0C2ZFY0</accession>
<name>A0A0C2ZFY0_9AGAM</name>
<gene>
    <name evidence="1" type="ORF">SCLCIDRAFT_26463</name>
</gene>
<dbReference type="InParanoid" id="A0A0C2ZFY0"/>
<dbReference type="OrthoDB" id="2688224at2759"/>
<protein>
    <submittedName>
        <fullName evidence="1">Uncharacterized protein</fullName>
    </submittedName>
</protein>
<sequence length="138" mass="16184">MVSSITNQEAVERFIKKVIGARQLLEAQHPRQACRPRHTQTSPWDHYHIAKEAQKTHNLFVWLTEHKDDPTVENFVVQLKDHLLARLRNLPYSGDKHEFTDLDQDCVLIKDDNLYEHATLHVNYTTYDACHEQDTITP</sequence>
<keyword evidence="2" id="KW-1185">Reference proteome</keyword>
<evidence type="ECO:0000313" key="1">
    <source>
        <dbReference type="EMBL" id="KIM60583.1"/>
    </source>
</evidence>